<reference evidence="6" key="1">
    <citation type="submission" date="2013-04" db="EMBL/GenBank/DDBJ databases">
        <title>The Genome Sequence of Fonticula alba ATCC 38817.</title>
        <authorList>
            <consortium name="The Broad Institute Genomics Platform"/>
            <person name="Russ C."/>
            <person name="Cuomo C."/>
            <person name="Burger G."/>
            <person name="Gray M.W."/>
            <person name="Holland P.W.H."/>
            <person name="King N."/>
            <person name="Lang F.B.F."/>
            <person name="Roger A.J."/>
            <person name="Ruiz-Trillo I."/>
            <person name="Brown M."/>
            <person name="Walker B."/>
            <person name="Young S."/>
            <person name="Zeng Q."/>
            <person name="Gargeya S."/>
            <person name="Fitzgerald M."/>
            <person name="Haas B."/>
            <person name="Abouelleil A."/>
            <person name="Allen A.W."/>
            <person name="Alvarado L."/>
            <person name="Arachchi H.M."/>
            <person name="Berlin A.M."/>
            <person name="Chapman S.B."/>
            <person name="Gainer-Dewar J."/>
            <person name="Goldberg J."/>
            <person name="Griggs A."/>
            <person name="Gujja S."/>
            <person name="Hansen M."/>
            <person name="Howarth C."/>
            <person name="Imamovic A."/>
            <person name="Ireland A."/>
            <person name="Larimer J."/>
            <person name="McCowan C."/>
            <person name="Murphy C."/>
            <person name="Pearson M."/>
            <person name="Poon T.W."/>
            <person name="Priest M."/>
            <person name="Roberts A."/>
            <person name="Saif S."/>
            <person name="Shea T."/>
            <person name="Sisk P."/>
            <person name="Sykes S."/>
            <person name="Wortman J."/>
            <person name="Nusbaum C."/>
            <person name="Birren B."/>
        </authorList>
    </citation>
    <scope>NUCLEOTIDE SEQUENCE [LARGE SCALE GENOMIC DNA]</scope>
    <source>
        <strain evidence="6">ATCC 38817</strain>
    </source>
</reference>
<keyword evidence="4" id="KW-0904">Protein phosphatase</keyword>
<dbReference type="RefSeq" id="XP_009493539.1">
    <property type="nucleotide sequence ID" value="XM_009495264.1"/>
</dbReference>
<sequence>MFFKVTDTLFIGDYIASQQRARLDRHAIRQIVYLGEIAEVADRRRPDGSLPELDAVTNLKDIRVTAVEIPPISQTCEWSDDAAALDSQSAGPYLVPFATQVLDLLRPVDQEPGALADATLLCCDLSLSVAAFFAAAALYRDLAEAPADEVAAILEDHAPAPAEDGTPIDILPGLVAFLAEKEPRALLPGELVAQLRNFRDMGFKLDMNNPVYRRRRLYDIAALRQDFNFVAAEPIYGQDPQATRAVSNQKLLLRCRQCRRPLADADHILPHEPLTGGTGADAGAGAGDSSAPGRLLRKGLASHRSYRADYSHSVMVSHQGDLAASATPVTHAGPESPLARALRPFGGSLCSSFFVEPMEWMLDVTGDPSAMQGKIACPNAKCQTKLGGFSWIGHQCPCGDWVAPAFMLNRSKVDCVLPTQSLGALTSQLRISRQPVPRPGPAQ</sequence>
<keyword evidence="7" id="KW-1185">Reference proteome</keyword>
<comment type="similarity">
    <text evidence="1">Belongs to the protein-tyrosine phosphatase family. Non-receptor class dual specificity subfamily.</text>
</comment>
<evidence type="ECO:0000256" key="3">
    <source>
        <dbReference type="ARBA" id="ARBA00022801"/>
    </source>
</evidence>
<protein>
    <recommendedName>
        <fullName evidence="2">protein-tyrosine-phosphatase</fullName>
        <ecNumber evidence="2">3.1.3.48</ecNumber>
    </recommendedName>
</protein>
<dbReference type="EC" id="3.1.3.48" evidence="2"/>
<evidence type="ECO:0000313" key="7">
    <source>
        <dbReference type="Proteomes" id="UP000030693"/>
    </source>
</evidence>
<organism evidence="6">
    <name type="scientific">Fonticula alba</name>
    <name type="common">Slime mold</name>
    <dbReference type="NCBI Taxonomy" id="691883"/>
    <lineage>
        <taxon>Eukaryota</taxon>
        <taxon>Rotosphaerida</taxon>
        <taxon>Fonticulaceae</taxon>
        <taxon>Fonticula</taxon>
    </lineage>
</organism>
<dbReference type="OrthoDB" id="2017893at2759"/>
<gene>
    <name evidence="6" type="ORF">H696_01370</name>
</gene>
<dbReference type="AlphaFoldDB" id="A0A058ZDF3"/>
<dbReference type="Proteomes" id="UP000030693">
    <property type="component" value="Unassembled WGS sequence"/>
</dbReference>
<feature type="compositionally biased region" description="Gly residues" evidence="5">
    <location>
        <begin position="276"/>
        <end position="286"/>
    </location>
</feature>
<keyword evidence="3" id="KW-0378">Hydrolase</keyword>
<evidence type="ECO:0000256" key="2">
    <source>
        <dbReference type="ARBA" id="ARBA00013064"/>
    </source>
</evidence>
<proteinExistence type="inferred from homology"/>
<dbReference type="GeneID" id="20526095"/>
<feature type="region of interest" description="Disordered" evidence="5">
    <location>
        <begin position="269"/>
        <end position="294"/>
    </location>
</feature>
<dbReference type="PANTHER" id="PTHR45848:SF4">
    <property type="entry name" value="DUAL SPECIFICITY PROTEIN PHOSPHATASE 12"/>
    <property type="match status" value="1"/>
</dbReference>
<evidence type="ECO:0000256" key="4">
    <source>
        <dbReference type="ARBA" id="ARBA00022912"/>
    </source>
</evidence>
<dbReference type="STRING" id="691883.A0A058ZDF3"/>
<dbReference type="EMBL" id="KB932202">
    <property type="protein sequence ID" value="KCV71961.1"/>
    <property type="molecule type" value="Genomic_DNA"/>
</dbReference>
<evidence type="ECO:0000256" key="1">
    <source>
        <dbReference type="ARBA" id="ARBA00008601"/>
    </source>
</evidence>
<dbReference type="GO" id="GO:0004725">
    <property type="term" value="F:protein tyrosine phosphatase activity"/>
    <property type="evidence" value="ECO:0007669"/>
    <property type="project" value="UniProtKB-EC"/>
</dbReference>
<accession>A0A058ZDF3</accession>
<evidence type="ECO:0000313" key="6">
    <source>
        <dbReference type="EMBL" id="KCV71961.1"/>
    </source>
</evidence>
<evidence type="ECO:0000256" key="5">
    <source>
        <dbReference type="SAM" id="MobiDB-lite"/>
    </source>
</evidence>
<dbReference type="eggNOG" id="KOG1716">
    <property type="taxonomic scope" value="Eukaryota"/>
</dbReference>
<dbReference type="PANTHER" id="PTHR45848">
    <property type="entry name" value="DUAL SPECIFICITY PROTEIN PHOSPHATASE 12 FAMILY MEMBER"/>
    <property type="match status" value="1"/>
</dbReference>
<dbReference type="GO" id="GO:0008138">
    <property type="term" value="F:protein tyrosine/serine/threonine phosphatase activity"/>
    <property type="evidence" value="ECO:0007669"/>
    <property type="project" value="TreeGrafter"/>
</dbReference>
<name>A0A058ZDF3_FONAL</name>